<proteinExistence type="predicted"/>
<feature type="compositionally biased region" description="Polar residues" evidence="1">
    <location>
        <begin position="350"/>
        <end position="361"/>
    </location>
</feature>
<feature type="region of interest" description="Disordered" evidence="1">
    <location>
        <begin position="338"/>
        <end position="372"/>
    </location>
</feature>
<evidence type="ECO:0000313" key="2">
    <source>
        <dbReference type="EMBL" id="OWZ01219.1"/>
    </source>
</evidence>
<comment type="caution">
    <text evidence="2">The sequence shown here is derived from an EMBL/GenBank/DDBJ whole genome shotgun (WGS) entry which is preliminary data.</text>
</comment>
<protein>
    <submittedName>
        <fullName evidence="2">Uncharacterized protein</fullName>
    </submittedName>
</protein>
<gene>
    <name evidence="2" type="ORF">PHMEG_00027442</name>
</gene>
<feature type="compositionally biased region" description="Acidic residues" evidence="1">
    <location>
        <begin position="16"/>
        <end position="26"/>
    </location>
</feature>
<reference evidence="3" key="1">
    <citation type="submission" date="2017-03" db="EMBL/GenBank/DDBJ databases">
        <title>Phytopthora megakarya and P. palmivora, two closely related causual agents of cacao black pod achieved similar genome size and gene model numbers by different mechanisms.</title>
        <authorList>
            <person name="Ali S."/>
            <person name="Shao J."/>
            <person name="Larry D.J."/>
            <person name="Kronmiller B."/>
            <person name="Shen D."/>
            <person name="Strem M.D."/>
            <person name="Melnick R.L."/>
            <person name="Guiltinan M.J."/>
            <person name="Tyler B.M."/>
            <person name="Meinhardt L.W."/>
            <person name="Bailey B.A."/>
        </authorList>
    </citation>
    <scope>NUCLEOTIDE SEQUENCE [LARGE SCALE GENOMIC DNA]</scope>
    <source>
        <strain evidence="3">zdho120</strain>
    </source>
</reference>
<evidence type="ECO:0000313" key="3">
    <source>
        <dbReference type="Proteomes" id="UP000198211"/>
    </source>
</evidence>
<accession>A0A225V8C9</accession>
<feature type="region of interest" description="Disordered" evidence="1">
    <location>
        <begin position="1"/>
        <end position="69"/>
    </location>
</feature>
<dbReference type="OrthoDB" id="10641708at2759"/>
<dbReference type="EMBL" id="NBNE01007009">
    <property type="protein sequence ID" value="OWZ01219.1"/>
    <property type="molecule type" value="Genomic_DNA"/>
</dbReference>
<dbReference type="Proteomes" id="UP000198211">
    <property type="component" value="Unassembled WGS sequence"/>
</dbReference>
<feature type="non-terminal residue" evidence="2">
    <location>
        <position position="399"/>
    </location>
</feature>
<name>A0A225V8C9_9STRA</name>
<organism evidence="2 3">
    <name type="scientific">Phytophthora megakarya</name>
    <dbReference type="NCBI Taxonomy" id="4795"/>
    <lineage>
        <taxon>Eukaryota</taxon>
        <taxon>Sar</taxon>
        <taxon>Stramenopiles</taxon>
        <taxon>Oomycota</taxon>
        <taxon>Peronosporomycetes</taxon>
        <taxon>Peronosporales</taxon>
        <taxon>Peronosporaceae</taxon>
        <taxon>Phytophthora</taxon>
    </lineage>
</organism>
<keyword evidence="3" id="KW-1185">Reference proteome</keyword>
<sequence length="399" mass="44569">MVRRSFLSTDGGIPVDYEERELEDEGTSSSQSYGSKLAAGTCHPREDDSDASSSKRPRSVSDAVPSSLEALPSPRTHVLFCRSNVMPRALTTQCANLGCRLKVLSQPSTGTRRSSTTGLRYLRMRYLCTSTLELSTTLKLLRRTSTIRRSKGEITTSLISLFHELRYWSSKKTLGRSRVPEWQAFCQSWNQFVENFNKDSTVYRERITSVVRYSVTSVVQHVHEGFVNANIPCATVVQRVHEVPEGVHSPTASLVLPASVRETSPGTRLTVYLQTLRSYVLNSHARVSSLVLCLSTKLRETLRPSVLRLQSVVGFVRLHHFRNVGRFGETTYLEGDPIVSNEYENEPDLGSSSDWYGQQSDPPRGESYRGQSYASVCGAGRSSYAQPRVDHGLQALHAR</sequence>
<evidence type="ECO:0000256" key="1">
    <source>
        <dbReference type="SAM" id="MobiDB-lite"/>
    </source>
</evidence>
<dbReference type="AlphaFoldDB" id="A0A225V8C9"/>